<evidence type="ECO:0000256" key="2">
    <source>
        <dbReference type="ARBA" id="ARBA00022630"/>
    </source>
</evidence>
<protein>
    <submittedName>
        <fullName evidence="6">NAD(P)/FAD-dependent oxidoreductase</fullName>
    </submittedName>
</protein>
<evidence type="ECO:0000313" key="6">
    <source>
        <dbReference type="EMBL" id="MEQ2577896.1"/>
    </source>
</evidence>
<feature type="domain" description="RsdA/BaiN/AoA(So)-like Rossmann fold-like" evidence="4">
    <location>
        <begin position="3"/>
        <end position="400"/>
    </location>
</feature>
<name>A0ABV1HY90_9FIRM</name>
<keyword evidence="7" id="KW-1185">Reference proteome</keyword>
<evidence type="ECO:0000256" key="3">
    <source>
        <dbReference type="ARBA" id="ARBA00022827"/>
    </source>
</evidence>
<dbReference type="SUPFAM" id="SSF160996">
    <property type="entry name" value="HI0933 insert domain-like"/>
    <property type="match status" value="1"/>
</dbReference>
<feature type="domain" description="RsdA/BaiN/AoA(So)-like insert" evidence="5">
    <location>
        <begin position="187"/>
        <end position="347"/>
    </location>
</feature>
<gene>
    <name evidence="6" type="ORF">WMO62_03440</name>
</gene>
<evidence type="ECO:0000259" key="5">
    <source>
        <dbReference type="Pfam" id="PF22780"/>
    </source>
</evidence>
<dbReference type="Gene3D" id="3.50.50.60">
    <property type="entry name" value="FAD/NAD(P)-binding domain"/>
    <property type="match status" value="1"/>
</dbReference>
<keyword evidence="2" id="KW-0285">Flavoprotein</keyword>
<dbReference type="Gene3D" id="2.40.30.10">
    <property type="entry name" value="Translation factors"/>
    <property type="match status" value="1"/>
</dbReference>
<proteinExistence type="predicted"/>
<dbReference type="NCBIfam" id="TIGR00275">
    <property type="entry name" value="aminoacetone oxidase family FAD-binding enzyme"/>
    <property type="match status" value="1"/>
</dbReference>
<evidence type="ECO:0000256" key="1">
    <source>
        <dbReference type="ARBA" id="ARBA00001974"/>
    </source>
</evidence>
<dbReference type="Gene3D" id="1.10.8.260">
    <property type="entry name" value="HI0933 insert domain-like"/>
    <property type="match status" value="1"/>
</dbReference>
<dbReference type="InterPro" id="IPR036188">
    <property type="entry name" value="FAD/NAD-bd_sf"/>
</dbReference>
<accession>A0ABV1HY90</accession>
<keyword evidence="3" id="KW-0274">FAD</keyword>
<dbReference type="Pfam" id="PF03486">
    <property type="entry name" value="HI0933_like"/>
    <property type="match status" value="1"/>
</dbReference>
<sequence>MKQVLIIGGGASGLMAAITAARNGAKVTLLEKNRQTGKKLLVTGNGRCNFTNRNQELSNYRTDRPDLVKEALESFSVDDTVDFFESLGILTKERNGYLYPGSGQASSIADVLRLTAVKEGVKIACDTKALAVKRINDRFAVETEGWTYEADALILACGSKAAPETGSDGDGYTFAESMGHTVVDPLPALTGLCVAEKDGGKVAGVRADGAVTLQIGEEKYCESGELQFTSYGLSGIPVFQISRYAARALNQGIECSVTLDLCPLRKRDQVLTRLKDRRAYTQERRGAAVLLGMFPDKLCSLLLERAGISLKKQGGDWTDEDCERLAAQIKGLHFTISRCRGYEQAQICTGGVPLTELDHTTMESRRVPGLYLTGELIDVDGACGGYNLQWAWTSGYLAGRAAAQEQKGIEVHA</sequence>
<dbReference type="SUPFAM" id="SSF51905">
    <property type="entry name" value="FAD/NAD(P)-binding domain"/>
    <property type="match status" value="1"/>
</dbReference>
<comment type="caution">
    <text evidence="6">The sequence shown here is derived from an EMBL/GenBank/DDBJ whole genome shotgun (WGS) entry which is preliminary data.</text>
</comment>
<comment type="cofactor">
    <cofactor evidence="1">
        <name>FAD</name>
        <dbReference type="ChEBI" id="CHEBI:57692"/>
    </cofactor>
</comment>
<organism evidence="6 7">
    <name type="scientific">Hominiventricola aquisgranensis</name>
    <dbReference type="NCBI Taxonomy" id="3133164"/>
    <lineage>
        <taxon>Bacteria</taxon>
        <taxon>Bacillati</taxon>
        <taxon>Bacillota</taxon>
        <taxon>Clostridia</taxon>
        <taxon>Lachnospirales</taxon>
        <taxon>Lachnospiraceae</taxon>
        <taxon>Hominiventricola</taxon>
    </lineage>
</organism>
<evidence type="ECO:0000259" key="4">
    <source>
        <dbReference type="Pfam" id="PF03486"/>
    </source>
</evidence>
<dbReference type="InterPro" id="IPR057661">
    <property type="entry name" value="RsdA/BaiN/AoA(So)_Rossmann"/>
</dbReference>
<dbReference type="InterPro" id="IPR023166">
    <property type="entry name" value="BaiN-like_dom_sf"/>
</dbReference>
<reference evidence="6 7" key="1">
    <citation type="submission" date="2024-03" db="EMBL/GenBank/DDBJ databases">
        <title>Human intestinal bacterial collection.</title>
        <authorList>
            <person name="Pauvert C."/>
            <person name="Hitch T.C.A."/>
            <person name="Clavel T."/>
        </authorList>
    </citation>
    <scope>NUCLEOTIDE SEQUENCE [LARGE SCALE GENOMIC DNA]</scope>
    <source>
        <strain evidence="6 7">CLA-AA-H78B</strain>
    </source>
</reference>
<dbReference type="EMBL" id="JBBMFC010000004">
    <property type="protein sequence ID" value="MEQ2577896.1"/>
    <property type="molecule type" value="Genomic_DNA"/>
</dbReference>
<dbReference type="RefSeq" id="WP_349143810.1">
    <property type="nucleotide sequence ID" value="NZ_JBBMFC010000004.1"/>
</dbReference>
<dbReference type="InterPro" id="IPR004792">
    <property type="entry name" value="BaiN-like"/>
</dbReference>
<dbReference type="Proteomes" id="UP001470288">
    <property type="component" value="Unassembled WGS sequence"/>
</dbReference>
<evidence type="ECO:0000313" key="7">
    <source>
        <dbReference type="Proteomes" id="UP001470288"/>
    </source>
</evidence>
<dbReference type="Pfam" id="PF22780">
    <property type="entry name" value="HI0933_like_1st"/>
    <property type="match status" value="1"/>
</dbReference>
<dbReference type="PRINTS" id="PR00368">
    <property type="entry name" value="FADPNR"/>
</dbReference>
<dbReference type="PANTHER" id="PTHR42887">
    <property type="entry name" value="OS12G0638800 PROTEIN"/>
    <property type="match status" value="1"/>
</dbReference>
<dbReference type="PRINTS" id="PR00411">
    <property type="entry name" value="PNDRDTASEI"/>
</dbReference>
<dbReference type="PANTHER" id="PTHR42887:SF2">
    <property type="entry name" value="OS12G0638800 PROTEIN"/>
    <property type="match status" value="1"/>
</dbReference>
<dbReference type="InterPro" id="IPR055178">
    <property type="entry name" value="RsdA/BaiN/AoA(So)-like_dom"/>
</dbReference>